<keyword evidence="7" id="KW-1185">Reference proteome</keyword>
<dbReference type="GO" id="GO:0000976">
    <property type="term" value="F:transcription cis-regulatory region binding"/>
    <property type="evidence" value="ECO:0007669"/>
    <property type="project" value="TreeGrafter"/>
</dbReference>
<name>A0A8S0W9J0_9FIRM</name>
<gene>
    <name evidence="5" type="ORF">DEACI_3318</name>
    <name evidence="6" type="ORF">DEACI_3647</name>
</gene>
<evidence type="ECO:0000313" key="6">
    <source>
        <dbReference type="EMBL" id="CEJ09164.1"/>
    </source>
</evidence>
<dbReference type="InterPro" id="IPR000843">
    <property type="entry name" value="HTH_LacI"/>
</dbReference>
<dbReference type="AlphaFoldDB" id="A0A8S0W9J0"/>
<dbReference type="PANTHER" id="PTHR30146:SF109">
    <property type="entry name" value="HTH-TYPE TRANSCRIPTIONAL REGULATOR GALS"/>
    <property type="match status" value="1"/>
</dbReference>
<dbReference type="PROSITE" id="PS50932">
    <property type="entry name" value="HTH_LACI_2"/>
    <property type="match status" value="1"/>
</dbReference>
<organism evidence="5">
    <name type="scientific">Acididesulfobacillus acetoxydans</name>
    <dbReference type="NCBI Taxonomy" id="1561005"/>
    <lineage>
        <taxon>Bacteria</taxon>
        <taxon>Bacillati</taxon>
        <taxon>Bacillota</taxon>
        <taxon>Clostridia</taxon>
        <taxon>Eubacteriales</taxon>
        <taxon>Peptococcaceae</taxon>
        <taxon>Acididesulfobacillus</taxon>
    </lineage>
</organism>
<accession>A0A8S0W9J0</accession>
<feature type="domain" description="HTH lacI-type" evidence="4">
    <location>
        <begin position="2"/>
        <end position="56"/>
    </location>
</feature>
<dbReference type="InterPro" id="IPR010982">
    <property type="entry name" value="Lambda_DNA-bd_dom_sf"/>
</dbReference>
<evidence type="ECO:0000256" key="3">
    <source>
        <dbReference type="ARBA" id="ARBA00023163"/>
    </source>
</evidence>
<dbReference type="PROSITE" id="PS00356">
    <property type="entry name" value="HTH_LACI_1"/>
    <property type="match status" value="1"/>
</dbReference>
<reference evidence="6" key="1">
    <citation type="submission" date="2014-11" db="EMBL/GenBank/DDBJ databases">
        <authorList>
            <person name="Hornung B.V."/>
        </authorList>
    </citation>
    <scope>NUCLEOTIDE SEQUENCE</scope>
    <source>
        <strain evidence="6">INE</strain>
    </source>
</reference>
<evidence type="ECO:0000259" key="4">
    <source>
        <dbReference type="PROSITE" id="PS50932"/>
    </source>
</evidence>
<dbReference type="CDD" id="cd01392">
    <property type="entry name" value="HTH_LacI"/>
    <property type="match status" value="1"/>
</dbReference>
<dbReference type="Gene3D" id="3.40.50.2300">
    <property type="match status" value="2"/>
</dbReference>
<dbReference type="EMBL" id="CDGJ01000114">
    <property type="protein sequence ID" value="CEJ09164.1"/>
    <property type="molecule type" value="Genomic_DNA"/>
</dbReference>
<dbReference type="GO" id="GO:0003700">
    <property type="term" value="F:DNA-binding transcription factor activity"/>
    <property type="evidence" value="ECO:0007669"/>
    <property type="project" value="TreeGrafter"/>
</dbReference>
<evidence type="ECO:0000256" key="2">
    <source>
        <dbReference type="ARBA" id="ARBA00023125"/>
    </source>
</evidence>
<dbReference type="Proteomes" id="UP000836597">
    <property type="component" value="Chromosome"/>
</dbReference>
<dbReference type="SMART" id="SM00354">
    <property type="entry name" value="HTH_LACI"/>
    <property type="match status" value="1"/>
</dbReference>
<evidence type="ECO:0000313" key="5">
    <source>
        <dbReference type="EMBL" id="CAA7602639.1"/>
    </source>
</evidence>
<dbReference type="EMBL" id="LR746496">
    <property type="protein sequence ID" value="CAA7602639.1"/>
    <property type="molecule type" value="Genomic_DNA"/>
</dbReference>
<dbReference type="RefSeq" id="WP_240985973.1">
    <property type="nucleotide sequence ID" value="NZ_CDGJ01000114.1"/>
</dbReference>
<sequence length="339" mass="37313">MVKMSDVAKRANVSTATVSRVLSKEGYVSEETRNKVLKAIDVLGYTPNRLASNFRKSSSHTVLAIIPDITNPFFSEVVKGLEKVAAERGYHVLLGDTGNSLNVERDLMELVREQLADGVILATARVTNEEIEKLGRELPLVVACEYFDGISIPTVSIDNVVAAREATQYLIDCGHRRIALISGRFNIVLNRDRIRGYRQALEYSGLPVQESLIQEGDWTMESGMNAMSRILAMDQLPTAVFAASDEMAVGALKSLKAKGLRVPNDMSVMGFDDISLSEMVEPELSTVRQPKRELGELAIRMLLNIVEGKKLERTQVILPHRLMIRGSTAPPSPPHGGGR</sequence>
<dbReference type="Pfam" id="PF00356">
    <property type="entry name" value="LacI"/>
    <property type="match status" value="1"/>
</dbReference>
<dbReference type="InterPro" id="IPR001761">
    <property type="entry name" value="Peripla_BP/Lac1_sug-bd_dom"/>
</dbReference>
<keyword evidence="2" id="KW-0238">DNA-binding</keyword>
<dbReference type="InterPro" id="IPR028082">
    <property type="entry name" value="Peripla_BP_I"/>
</dbReference>
<evidence type="ECO:0000313" key="7">
    <source>
        <dbReference type="Proteomes" id="UP001071230"/>
    </source>
</evidence>
<dbReference type="PANTHER" id="PTHR30146">
    <property type="entry name" value="LACI-RELATED TRANSCRIPTIONAL REPRESSOR"/>
    <property type="match status" value="1"/>
</dbReference>
<dbReference type="CDD" id="cd06284">
    <property type="entry name" value="PBP1_LacI-like"/>
    <property type="match status" value="1"/>
</dbReference>
<dbReference type="Gene3D" id="1.10.260.40">
    <property type="entry name" value="lambda repressor-like DNA-binding domains"/>
    <property type="match status" value="1"/>
</dbReference>
<proteinExistence type="predicted"/>
<keyword evidence="3" id="KW-0804">Transcription</keyword>
<dbReference type="Proteomes" id="UP001071230">
    <property type="component" value="Unassembled WGS sequence"/>
</dbReference>
<dbReference type="SUPFAM" id="SSF53822">
    <property type="entry name" value="Periplasmic binding protein-like I"/>
    <property type="match status" value="1"/>
</dbReference>
<evidence type="ECO:0000256" key="1">
    <source>
        <dbReference type="ARBA" id="ARBA00023015"/>
    </source>
</evidence>
<keyword evidence="1" id="KW-0805">Transcription regulation</keyword>
<reference evidence="5" key="2">
    <citation type="submission" date="2020-01" db="EMBL/GenBank/DDBJ databases">
        <authorList>
            <person name="Hornung B."/>
        </authorList>
    </citation>
    <scope>NUCLEOTIDE SEQUENCE</scope>
    <source>
        <strain evidence="5">PacBioINE</strain>
    </source>
</reference>
<protein>
    <submittedName>
        <fullName evidence="6">HTH-type transcriptional repressor CytR</fullName>
    </submittedName>
    <submittedName>
        <fullName evidence="5">LacI-type HTH domain protein</fullName>
    </submittedName>
</protein>
<dbReference type="KEGG" id="aacx:DEACI_3318"/>
<dbReference type="SUPFAM" id="SSF47413">
    <property type="entry name" value="lambda repressor-like DNA-binding domains"/>
    <property type="match status" value="1"/>
</dbReference>
<dbReference type="Pfam" id="PF00532">
    <property type="entry name" value="Peripla_BP_1"/>
    <property type="match status" value="1"/>
</dbReference>